<dbReference type="AlphaFoldDB" id="A0A9W8Q6I8"/>
<name>A0A9W8Q6I8_AKAMU</name>
<sequence length="153" mass="17940">MLEFEDRKRQLQFDFELWYTSEFCLRGSTLLRLQESSTSEKDPLRKSIGYDIDFDSIRDRLVMNTYWVGKLLLFMEWEMVHLKIHEKFVNFPSKLRAKHAEDLAEASVLADHICVAVRQLVDEEQAIVGLSSVVMPLWAAHISFCRHGVVHRV</sequence>
<comment type="caution">
    <text evidence="1">The sequence shown here is derived from an EMBL/GenBank/DDBJ whole genome shotgun (WGS) entry which is preliminary data.</text>
</comment>
<dbReference type="RefSeq" id="XP_056049931.1">
    <property type="nucleotide sequence ID" value="XM_056192833.1"/>
</dbReference>
<dbReference type="GeneID" id="80888702"/>
<dbReference type="KEGG" id="amus:LMH87_001543"/>
<evidence type="ECO:0000313" key="1">
    <source>
        <dbReference type="EMBL" id="KAJ4146990.1"/>
    </source>
</evidence>
<keyword evidence="2" id="KW-1185">Reference proteome</keyword>
<proteinExistence type="predicted"/>
<dbReference type="EMBL" id="JAJHUN010000010">
    <property type="protein sequence ID" value="KAJ4146990.1"/>
    <property type="molecule type" value="Genomic_DNA"/>
</dbReference>
<accession>A0A9W8Q6I8</accession>
<dbReference type="Proteomes" id="UP001144673">
    <property type="component" value="Chromosome 3"/>
</dbReference>
<reference evidence="1" key="1">
    <citation type="journal article" date="2023" name="Access Microbiol">
        <title>De-novo genome assembly for Akanthomyces muscarius, a biocontrol agent of insect agricultural pests.</title>
        <authorList>
            <person name="Erdos Z."/>
            <person name="Studholme D.J."/>
            <person name="Raymond B."/>
            <person name="Sharma M."/>
        </authorList>
    </citation>
    <scope>NUCLEOTIDE SEQUENCE</scope>
    <source>
        <strain evidence="1">Ve6</strain>
    </source>
</reference>
<gene>
    <name evidence="1" type="ORF">LMH87_001543</name>
</gene>
<protein>
    <submittedName>
        <fullName evidence="1">Uncharacterized protein</fullName>
    </submittedName>
</protein>
<evidence type="ECO:0000313" key="2">
    <source>
        <dbReference type="Proteomes" id="UP001144673"/>
    </source>
</evidence>
<organism evidence="1 2">
    <name type="scientific">Akanthomyces muscarius</name>
    <name type="common">Entomopathogenic fungus</name>
    <name type="synonym">Lecanicillium muscarium</name>
    <dbReference type="NCBI Taxonomy" id="2231603"/>
    <lineage>
        <taxon>Eukaryota</taxon>
        <taxon>Fungi</taxon>
        <taxon>Dikarya</taxon>
        <taxon>Ascomycota</taxon>
        <taxon>Pezizomycotina</taxon>
        <taxon>Sordariomycetes</taxon>
        <taxon>Hypocreomycetidae</taxon>
        <taxon>Hypocreales</taxon>
        <taxon>Cordycipitaceae</taxon>
        <taxon>Akanthomyces</taxon>
    </lineage>
</organism>